<evidence type="ECO:0008006" key="3">
    <source>
        <dbReference type="Google" id="ProtNLM"/>
    </source>
</evidence>
<sequence>MGYTRLRAYPKTSLTRIGNACLAVDYPTSDQYKLVTIGLLGGKEGYKFQVFSSEGSDGMWHKFQLRMDLSNTFSNFLSRNPVYVNDSVHWLRNDGRVVAFNTKREEATTLDLPEFINHHDCRHVKEVRHLYEYDSEMNRLKIAAVLDKDDRVILYCLPSFTPTLASVHKTLFSHSGPETSVSYYCNII</sequence>
<dbReference type="AlphaFoldDB" id="A0A1J6KJV7"/>
<dbReference type="Gramene" id="OIT22087">
    <property type="protein sequence ID" value="OIT22087"/>
    <property type="gene ID" value="A4A49_51353"/>
</dbReference>
<gene>
    <name evidence="1" type="ORF">A4A49_51353</name>
</gene>
<keyword evidence="2" id="KW-1185">Reference proteome</keyword>
<organism evidence="1 2">
    <name type="scientific">Nicotiana attenuata</name>
    <name type="common">Coyote tobacco</name>
    <dbReference type="NCBI Taxonomy" id="49451"/>
    <lineage>
        <taxon>Eukaryota</taxon>
        <taxon>Viridiplantae</taxon>
        <taxon>Streptophyta</taxon>
        <taxon>Embryophyta</taxon>
        <taxon>Tracheophyta</taxon>
        <taxon>Spermatophyta</taxon>
        <taxon>Magnoliopsida</taxon>
        <taxon>eudicotyledons</taxon>
        <taxon>Gunneridae</taxon>
        <taxon>Pentapetalae</taxon>
        <taxon>asterids</taxon>
        <taxon>lamiids</taxon>
        <taxon>Solanales</taxon>
        <taxon>Solanaceae</taxon>
        <taxon>Nicotianoideae</taxon>
        <taxon>Nicotianeae</taxon>
        <taxon>Nicotiana</taxon>
    </lineage>
</organism>
<protein>
    <recommendedName>
        <fullName evidence="3">F-box protein</fullName>
    </recommendedName>
</protein>
<evidence type="ECO:0000313" key="1">
    <source>
        <dbReference type="EMBL" id="OIT22087.1"/>
    </source>
</evidence>
<name>A0A1J6KJV7_NICAT</name>
<dbReference type="Proteomes" id="UP000187609">
    <property type="component" value="Unassembled WGS sequence"/>
</dbReference>
<accession>A0A1J6KJV7</accession>
<proteinExistence type="predicted"/>
<reference evidence="1" key="1">
    <citation type="submission" date="2016-11" db="EMBL/GenBank/DDBJ databases">
        <title>The genome of Nicotiana attenuata.</title>
        <authorList>
            <person name="Xu S."/>
            <person name="Brockmoeller T."/>
            <person name="Gaquerel E."/>
            <person name="Navarro A."/>
            <person name="Kuhl H."/>
            <person name="Gase K."/>
            <person name="Ling Z."/>
            <person name="Zhou W."/>
            <person name="Kreitzer C."/>
            <person name="Stanke M."/>
            <person name="Tang H."/>
            <person name="Lyons E."/>
            <person name="Pandey P."/>
            <person name="Pandey S.P."/>
            <person name="Timmermann B."/>
            <person name="Baldwin I.T."/>
        </authorList>
    </citation>
    <scope>NUCLEOTIDE SEQUENCE [LARGE SCALE GENOMIC DNA]</scope>
    <source>
        <strain evidence="1">UT</strain>
    </source>
</reference>
<dbReference type="EMBL" id="MJEQ01003907">
    <property type="protein sequence ID" value="OIT22087.1"/>
    <property type="molecule type" value="Genomic_DNA"/>
</dbReference>
<comment type="caution">
    <text evidence="1">The sequence shown here is derived from an EMBL/GenBank/DDBJ whole genome shotgun (WGS) entry which is preliminary data.</text>
</comment>
<evidence type="ECO:0000313" key="2">
    <source>
        <dbReference type="Proteomes" id="UP000187609"/>
    </source>
</evidence>